<dbReference type="InterPro" id="IPR001623">
    <property type="entry name" value="DnaJ_domain"/>
</dbReference>
<dbReference type="PROSITE" id="PS50076">
    <property type="entry name" value="DNAJ_2"/>
    <property type="match status" value="1"/>
</dbReference>
<dbReference type="SMART" id="SM00271">
    <property type="entry name" value="DnaJ"/>
    <property type="match status" value="1"/>
</dbReference>
<dbReference type="InterPro" id="IPR036869">
    <property type="entry name" value="J_dom_sf"/>
</dbReference>
<feature type="transmembrane region" description="Helical" evidence="2">
    <location>
        <begin position="307"/>
        <end position="326"/>
    </location>
</feature>
<proteinExistence type="predicted"/>
<dbReference type="Pfam" id="PF00226">
    <property type="entry name" value="DnaJ"/>
    <property type="match status" value="1"/>
</dbReference>
<dbReference type="PANTHER" id="PTHR43096">
    <property type="entry name" value="DNAJ HOMOLOG 1, MITOCHONDRIAL-RELATED"/>
    <property type="match status" value="1"/>
</dbReference>
<evidence type="ECO:0000259" key="3">
    <source>
        <dbReference type="PROSITE" id="PS50076"/>
    </source>
</evidence>
<evidence type="ECO:0000313" key="4">
    <source>
        <dbReference type="EMBL" id="RYJ13270.1"/>
    </source>
</evidence>
<dbReference type="SUPFAM" id="SSF46565">
    <property type="entry name" value="Chaperone J-domain"/>
    <property type="match status" value="1"/>
</dbReference>
<dbReference type="PROSITE" id="PS00636">
    <property type="entry name" value="DNAJ_1"/>
    <property type="match status" value="1"/>
</dbReference>
<sequence length="361" mass="37164">MDDFYDLLEVSEDATQSDIKRAWRGKAREYHPDVNDDARANAQFKTLQKAYEVLSDETERAAYDRLGHTSYVNQRLDGLPTAGMTRPDDTSTGGTRWSSNSSGSSSRSNTSSTANRTQSSDDTSSRTASGRTSSGSSQRGSSGSSRTGSSGSRTRSQSGGRSRSSDRSSSNGGSSSRTRSSSHRQSGSSTNADKSAGTNEEAGTATATRNPLWYGWTATLLAGVIYLGGLAVFLDANVDALAAFASALSTNPQAALLAGHGIVEPGTFALGALTVAPGLALAFPASAALLGVIFLGVVGKFGHGTAYLYLLGALAPLASLALGPAVSVSAAGLTLTLVVLLPIVATTLFLADVGRYLLADA</sequence>
<dbReference type="PANTHER" id="PTHR43096:SF10">
    <property type="entry name" value="CHAPERONE PROTEIN DNAJ A6, CHLOROPLASTIC"/>
    <property type="match status" value="1"/>
</dbReference>
<dbReference type="InterPro" id="IPR018253">
    <property type="entry name" value="DnaJ_domain_CS"/>
</dbReference>
<dbReference type="GO" id="GO:0005737">
    <property type="term" value="C:cytoplasm"/>
    <property type="evidence" value="ECO:0007669"/>
    <property type="project" value="TreeGrafter"/>
</dbReference>
<dbReference type="CDD" id="cd06257">
    <property type="entry name" value="DnaJ"/>
    <property type="match status" value="1"/>
</dbReference>
<dbReference type="Proteomes" id="UP000294028">
    <property type="component" value="Unassembled WGS sequence"/>
</dbReference>
<reference evidence="4 5" key="1">
    <citation type="submission" date="2018-12" db="EMBL/GenBank/DDBJ databases">
        <title>Genome analysis provides insights into bioremediation potentialities of Halogeometricum borinquense strain N11.</title>
        <authorList>
            <person name="Najjari A."/>
            <person name="Youssef N."/>
            <person name="Fhoula I."/>
            <person name="Ben Dhia O."/>
            <person name="Mahjoubi M."/>
            <person name="Ouzari H.I."/>
            <person name="Cherif A."/>
        </authorList>
    </citation>
    <scope>NUCLEOTIDE SEQUENCE [LARGE SCALE GENOMIC DNA]</scope>
    <source>
        <strain evidence="4 5">N11</strain>
    </source>
</reference>
<dbReference type="EMBL" id="RZHH01000002">
    <property type="protein sequence ID" value="RYJ13270.1"/>
    <property type="molecule type" value="Genomic_DNA"/>
</dbReference>
<keyword evidence="2" id="KW-1133">Transmembrane helix</keyword>
<dbReference type="Gene3D" id="1.10.287.110">
    <property type="entry name" value="DnaJ domain"/>
    <property type="match status" value="1"/>
</dbReference>
<feature type="transmembrane region" description="Helical" evidence="2">
    <location>
        <begin position="268"/>
        <end position="295"/>
    </location>
</feature>
<dbReference type="RefSeq" id="WP_129783705.1">
    <property type="nucleotide sequence ID" value="NZ_RZHH01000002.1"/>
</dbReference>
<feature type="transmembrane region" description="Helical" evidence="2">
    <location>
        <begin position="332"/>
        <end position="351"/>
    </location>
</feature>
<keyword evidence="2" id="KW-0472">Membrane</keyword>
<feature type="region of interest" description="Disordered" evidence="1">
    <location>
        <begin position="74"/>
        <end position="204"/>
    </location>
</feature>
<dbReference type="AlphaFoldDB" id="A0A482T6G2"/>
<evidence type="ECO:0000256" key="1">
    <source>
        <dbReference type="SAM" id="MobiDB-lite"/>
    </source>
</evidence>
<organism evidence="4 5">
    <name type="scientific">Halogeometricum borinquense</name>
    <dbReference type="NCBI Taxonomy" id="60847"/>
    <lineage>
        <taxon>Archaea</taxon>
        <taxon>Methanobacteriati</taxon>
        <taxon>Methanobacteriota</taxon>
        <taxon>Stenosarchaea group</taxon>
        <taxon>Halobacteria</taxon>
        <taxon>Halobacteriales</taxon>
        <taxon>Haloferacaceae</taxon>
        <taxon>Halogeometricum</taxon>
    </lineage>
</organism>
<accession>A0A482T6G2</accession>
<name>A0A482T6G2_9EURY</name>
<protein>
    <submittedName>
        <fullName evidence="4">Molecular chaperone DnaJ</fullName>
    </submittedName>
</protein>
<dbReference type="PRINTS" id="PR00625">
    <property type="entry name" value="JDOMAIN"/>
</dbReference>
<gene>
    <name evidence="4" type="ORF">ELS19_04330</name>
</gene>
<feature type="compositionally biased region" description="Low complexity" evidence="1">
    <location>
        <begin position="90"/>
        <end position="204"/>
    </location>
</feature>
<evidence type="ECO:0000313" key="5">
    <source>
        <dbReference type="Proteomes" id="UP000294028"/>
    </source>
</evidence>
<keyword evidence="2" id="KW-0812">Transmembrane</keyword>
<dbReference type="GO" id="GO:0042026">
    <property type="term" value="P:protein refolding"/>
    <property type="evidence" value="ECO:0007669"/>
    <property type="project" value="TreeGrafter"/>
</dbReference>
<feature type="transmembrane region" description="Helical" evidence="2">
    <location>
        <begin position="213"/>
        <end position="234"/>
    </location>
</feature>
<feature type="domain" description="J" evidence="3">
    <location>
        <begin position="3"/>
        <end position="67"/>
    </location>
</feature>
<evidence type="ECO:0000256" key="2">
    <source>
        <dbReference type="SAM" id="Phobius"/>
    </source>
</evidence>
<dbReference type="GO" id="GO:0051082">
    <property type="term" value="F:unfolded protein binding"/>
    <property type="evidence" value="ECO:0007669"/>
    <property type="project" value="TreeGrafter"/>
</dbReference>
<comment type="caution">
    <text evidence="4">The sequence shown here is derived from an EMBL/GenBank/DDBJ whole genome shotgun (WGS) entry which is preliminary data.</text>
</comment>